<dbReference type="InterPro" id="IPR036047">
    <property type="entry name" value="F-box-like_dom_sf"/>
</dbReference>
<comment type="caution">
    <text evidence="2">The sequence shown here is derived from an EMBL/GenBank/DDBJ whole genome shotgun (WGS) entry which is preliminary data.</text>
</comment>
<sequence length="117" mass="13657">MEDHQAKRKKSSCDRLSELPKPILHRILCFLPQEHAVQTCALSKSWRDIGCTRPKIDFRHDPDEGDAPLKRDEDKFLFVLNKTLQGYHERGLSVQDFLVGMFRFDLNPFHCFKNGSL</sequence>
<dbReference type="AlphaFoldDB" id="A0A9N7RS75"/>
<evidence type="ECO:0000313" key="2">
    <source>
        <dbReference type="EMBL" id="CAA0839310.1"/>
    </source>
</evidence>
<accession>A0A9N7RS75</accession>
<dbReference type="PANTHER" id="PTHR32212:SF461">
    <property type="entry name" value="F-BOX DOMAIN-CONTAINING PROTEIN"/>
    <property type="match status" value="1"/>
</dbReference>
<dbReference type="OrthoDB" id="912756at2759"/>
<evidence type="ECO:0000259" key="1">
    <source>
        <dbReference type="Pfam" id="PF00646"/>
    </source>
</evidence>
<proteinExistence type="predicted"/>
<dbReference type="InterPro" id="IPR001810">
    <property type="entry name" value="F-box_dom"/>
</dbReference>
<dbReference type="EMBL" id="CACSLK010031421">
    <property type="protein sequence ID" value="CAA0839310.1"/>
    <property type="molecule type" value="Genomic_DNA"/>
</dbReference>
<dbReference type="SUPFAM" id="SSF81383">
    <property type="entry name" value="F-box domain"/>
    <property type="match status" value="1"/>
</dbReference>
<keyword evidence="3" id="KW-1185">Reference proteome</keyword>
<dbReference type="PANTHER" id="PTHR32212">
    <property type="entry name" value="CYCLIN-LIKE F-BOX"/>
    <property type="match status" value="1"/>
</dbReference>
<gene>
    <name evidence="2" type="ORF">SHERM_05879</name>
</gene>
<organism evidence="2 3">
    <name type="scientific">Striga hermonthica</name>
    <name type="common">Purple witchweed</name>
    <name type="synonym">Buchnera hermonthica</name>
    <dbReference type="NCBI Taxonomy" id="68872"/>
    <lineage>
        <taxon>Eukaryota</taxon>
        <taxon>Viridiplantae</taxon>
        <taxon>Streptophyta</taxon>
        <taxon>Embryophyta</taxon>
        <taxon>Tracheophyta</taxon>
        <taxon>Spermatophyta</taxon>
        <taxon>Magnoliopsida</taxon>
        <taxon>eudicotyledons</taxon>
        <taxon>Gunneridae</taxon>
        <taxon>Pentapetalae</taxon>
        <taxon>asterids</taxon>
        <taxon>lamiids</taxon>
        <taxon>Lamiales</taxon>
        <taxon>Orobanchaceae</taxon>
        <taxon>Buchnereae</taxon>
        <taxon>Striga</taxon>
    </lineage>
</organism>
<protein>
    <submittedName>
        <fullName evidence="2">FBD-associated F-box protein</fullName>
    </submittedName>
</protein>
<name>A0A9N7RS75_STRHE</name>
<evidence type="ECO:0000313" key="3">
    <source>
        <dbReference type="Proteomes" id="UP001153555"/>
    </source>
</evidence>
<reference evidence="2" key="1">
    <citation type="submission" date="2019-12" db="EMBL/GenBank/DDBJ databases">
        <authorList>
            <person name="Scholes J."/>
        </authorList>
    </citation>
    <scope>NUCLEOTIDE SEQUENCE</scope>
</reference>
<dbReference type="Gene3D" id="1.20.1280.50">
    <property type="match status" value="1"/>
</dbReference>
<dbReference type="Pfam" id="PF00646">
    <property type="entry name" value="F-box"/>
    <property type="match status" value="1"/>
</dbReference>
<dbReference type="Proteomes" id="UP001153555">
    <property type="component" value="Unassembled WGS sequence"/>
</dbReference>
<feature type="domain" description="F-box" evidence="1">
    <location>
        <begin position="16"/>
        <end position="49"/>
    </location>
</feature>